<keyword evidence="3" id="KW-0813">Transport</keyword>
<feature type="transmembrane region" description="Helical" evidence="8">
    <location>
        <begin position="52"/>
        <end position="72"/>
    </location>
</feature>
<dbReference type="EMBL" id="JR050008">
    <property type="protein sequence ID" value="AEY61154.1"/>
    <property type="molecule type" value="mRNA"/>
</dbReference>
<feature type="region of interest" description="Disordered" evidence="7">
    <location>
        <begin position="13"/>
        <end position="34"/>
    </location>
</feature>
<dbReference type="GO" id="GO:0005337">
    <property type="term" value="F:nucleoside transmembrane transporter activity"/>
    <property type="evidence" value="ECO:0007669"/>
    <property type="project" value="InterPro"/>
</dbReference>
<evidence type="ECO:0000256" key="4">
    <source>
        <dbReference type="ARBA" id="ARBA00022692"/>
    </source>
</evidence>
<dbReference type="PANTHER" id="PTHR10332:SF88">
    <property type="entry name" value="EQUILIBRATIVE NUCLEOSIDE TRANSPORTER 1, ISOFORM A"/>
    <property type="match status" value="1"/>
</dbReference>
<evidence type="ECO:0000313" key="9">
    <source>
        <dbReference type="EMBL" id="AEY61154.1"/>
    </source>
</evidence>
<evidence type="ECO:0000256" key="6">
    <source>
        <dbReference type="ARBA" id="ARBA00023136"/>
    </source>
</evidence>
<comment type="subcellular location">
    <subcellularLocation>
        <location evidence="1">Membrane</location>
        <topology evidence="1">Multi-pass membrane protein</topology>
    </subcellularLocation>
</comment>
<reference evidence="9" key="1">
    <citation type="submission" date="2011-11" db="EMBL/GenBank/DDBJ databases">
        <title>Decoding the brain transcriptome of the Eastern honeybee (Apis cerana) based on pyrosequencing.</title>
        <authorList>
            <person name="Sun L."/>
            <person name="Zheng H."/>
            <person name="Wang Y."/>
            <person name="Xie X."/>
            <person name="Zhu Y."/>
            <person name="Gu W."/>
            <person name="Wang S."/>
        </authorList>
    </citation>
    <scope>NUCLEOTIDE SEQUENCE</scope>
    <source>
        <tissue evidence="9">Brain</tissue>
    </source>
</reference>
<feature type="transmembrane region" description="Helical" evidence="8">
    <location>
        <begin position="111"/>
        <end position="133"/>
    </location>
</feature>
<proteinExistence type="evidence at transcript level"/>
<keyword evidence="5 8" id="KW-1133">Transmembrane helix</keyword>
<evidence type="ECO:0000256" key="7">
    <source>
        <dbReference type="SAM" id="MobiDB-lite"/>
    </source>
</evidence>
<sequence length="136" mass="16037">MSYSINRRPLLGNASDSEFEDDLETEADDPNISIPDEKPFFKQYEPYDKYNLAYIVFYVLGINTLIPWSFFITADDYWMYKFREIHENSSKNINYTHIQNLEKRTDLQASFTSYLSVASAVPNTFFLIINAFINKR</sequence>
<dbReference type="InterPro" id="IPR002259">
    <property type="entry name" value="Eqnu_transpt"/>
</dbReference>
<name>V9ILI7_APICE</name>
<feature type="compositionally biased region" description="Acidic residues" evidence="7">
    <location>
        <begin position="17"/>
        <end position="29"/>
    </location>
</feature>
<evidence type="ECO:0000256" key="5">
    <source>
        <dbReference type="ARBA" id="ARBA00022989"/>
    </source>
</evidence>
<gene>
    <name evidence="9" type="ORF">ACCB11229</name>
</gene>
<evidence type="ECO:0000256" key="1">
    <source>
        <dbReference type="ARBA" id="ARBA00004141"/>
    </source>
</evidence>
<evidence type="ECO:0000256" key="8">
    <source>
        <dbReference type="SAM" id="Phobius"/>
    </source>
</evidence>
<accession>V9ILI7</accession>
<comment type="similarity">
    <text evidence="2">Belongs to the SLC29A/ENT transporter (TC 2.A.57) family.</text>
</comment>
<dbReference type="PANTHER" id="PTHR10332">
    <property type="entry name" value="EQUILIBRATIVE NUCLEOSIDE TRANSPORTER"/>
    <property type="match status" value="1"/>
</dbReference>
<organism evidence="9">
    <name type="scientific">Apis cerana</name>
    <name type="common">Indian honeybee</name>
    <dbReference type="NCBI Taxonomy" id="7461"/>
    <lineage>
        <taxon>Eukaryota</taxon>
        <taxon>Metazoa</taxon>
        <taxon>Ecdysozoa</taxon>
        <taxon>Arthropoda</taxon>
        <taxon>Hexapoda</taxon>
        <taxon>Insecta</taxon>
        <taxon>Pterygota</taxon>
        <taxon>Neoptera</taxon>
        <taxon>Endopterygota</taxon>
        <taxon>Hymenoptera</taxon>
        <taxon>Apocrita</taxon>
        <taxon>Aculeata</taxon>
        <taxon>Apoidea</taxon>
        <taxon>Anthophila</taxon>
        <taxon>Apidae</taxon>
        <taxon>Apis</taxon>
    </lineage>
</organism>
<evidence type="ECO:0000256" key="2">
    <source>
        <dbReference type="ARBA" id="ARBA00007965"/>
    </source>
</evidence>
<protein>
    <submittedName>
        <fullName evidence="9">Equilibrative nucleoside transporter 3</fullName>
    </submittedName>
</protein>
<dbReference type="AlphaFoldDB" id="V9ILI7"/>
<keyword evidence="6 8" id="KW-0472">Membrane</keyword>
<evidence type="ECO:0000256" key="3">
    <source>
        <dbReference type="ARBA" id="ARBA00022448"/>
    </source>
</evidence>
<keyword evidence="4 8" id="KW-0812">Transmembrane</keyword>
<dbReference type="GO" id="GO:0005886">
    <property type="term" value="C:plasma membrane"/>
    <property type="evidence" value="ECO:0007669"/>
    <property type="project" value="TreeGrafter"/>
</dbReference>